<dbReference type="AlphaFoldDB" id="A0A9D1V695"/>
<feature type="transmembrane region" description="Helical" evidence="11">
    <location>
        <begin position="138"/>
        <end position="158"/>
    </location>
</feature>
<feature type="transmembrane region" description="Helical" evidence="11">
    <location>
        <begin position="207"/>
        <end position="226"/>
    </location>
</feature>
<reference evidence="12" key="2">
    <citation type="submission" date="2021-04" db="EMBL/GenBank/DDBJ databases">
        <authorList>
            <person name="Gilroy R."/>
        </authorList>
    </citation>
    <scope>NUCLEOTIDE SEQUENCE</scope>
    <source>
        <strain evidence="12">2239</strain>
    </source>
</reference>
<keyword evidence="6 11" id="KW-0375">Hydrogen ion transport</keyword>
<evidence type="ECO:0000256" key="9">
    <source>
        <dbReference type="ARBA" id="ARBA00023136"/>
    </source>
</evidence>
<evidence type="ECO:0000313" key="13">
    <source>
        <dbReference type="Proteomes" id="UP000824193"/>
    </source>
</evidence>
<feature type="transmembrane region" description="Helical" evidence="11">
    <location>
        <begin position="85"/>
        <end position="108"/>
    </location>
</feature>
<reference evidence="12" key="1">
    <citation type="journal article" date="2021" name="PeerJ">
        <title>Extensive microbial diversity within the chicken gut microbiome revealed by metagenomics and culture.</title>
        <authorList>
            <person name="Gilroy R."/>
            <person name="Ravi A."/>
            <person name="Getino M."/>
            <person name="Pursley I."/>
            <person name="Horton D.L."/>
            <person name="Alikhan N.F."/>
            <person name="Baker D."/>
            <person name="Gharbi K."/>
            <person name="Hall N."/>
            <person name="Watson M."/>
            <person name="Adriaenssens E.M."/>
            <person name="Foster-Nyarko E."/>
            <person name="Jarju S."/>
            <person name="Secka A."/>
            <person name="Antonio M."/>
            <person name="Oren A."/>
            <person name="Chaudhuri R.R."/>
            <person name="La Ragione R."/>
            <person name="Hildebrand F."/>
            <person name="Pallen M.J."/>
        </authorList>
    </citation>
    <scope>NUCLEOTIDE SEQUENCE</scope>
    <source>
        <strain evidence="12">2239</strain>
    </source>
</reference>
<comment type="function">
    <text evidence="11">Key component of the proton channel; it plays a direct role in the translocation of protons across the membrane.</text>
</comment>
<evidence type="ECO:0000313" key="12">
    <source>
        <dbReference type="EMBL" id="HIX06554.1"/>
    </source>
</evidence>
<accession>A0A9D1V695</accession>
<dbReference type="SUPFAM" id="SSF81336">
    <property type="entry name" value="F1F0 ATP synthase subunit A"/>
    <property type="match status" value="1"/>
</dbReference>
<organism evidence="12 13">
    <name type="scientific">Candidatus Allofournierella pullicola</name>
    <dbReference type="NCBI Taxonomy" id="2838596"/>
    <lineage>
        <taxon>Bacteria</taxon>
        <taxon>Bacillati</taxon>
        <taxon>Bacillota</taxon>
        <taxon>Clostridia</taxon>
        <taxon>Eubacteriales</taxon>
        <taxon>Oscillospiraceae</taxon>
        <taxon>Allofournierella</taxon>
    </lineage>
</organism>
<dbReference type="InterPro" id="IPR045082">
    <property type="entry name" value="ATP_syn_F0_a_bact/chloroplast"/>
</dbReference>
<dbReference type="Gene3D" id="1.20.120.220">
    <property type="entry name" value="ATP synthase, F0 complex, subunit A"/>
    <property type="match status" value="1"/>
</dbReference>
<evidence type="ECO:0000256" key="2">
    <source>
        <dbReference type="ARBA" id="ARBA00006810"/>
    </source>
</evidence>
<dbReference type="CDD" id="cd00310">
    <property type="entry name" value="ATP-synt_Fo_a_6"/>
    <property type="match status" value="1"/>
</dbReference>
<dbReference type="Pfam" id="PF00119">
    <property type="entry name" value="ATP-synt_A"/>
    <property type="match status" value="1"/>
</dbReference>
<evidence type="ECO:0000256" key="5">
    <source>
        <dbReference type="ARBA" id="ARBA00022692"/>
    </source>
</evidence>
<feature type="transmembrane region" description="Helical" evidence="11">
    <location>
        <begin position="29"/>
        <end position="48"/>
    </location>
</feature>
<proteinExistence type="inferred from homology"/>
<comment type="subcellular location">
    <subcellularLocation>
        <location evidence="11">Cell membrane</location>
        <topology evidence="11">Multi-pass membrane protein</topology>
    </subcellularLocation>
    <subcellularLocation>
        <location evidence="1">Membrane</location>
        <topology evidence="1">Multi-pass membrane protein</topology>
    </subcellularLocation>
</comment>
<protein>
    <recommendedName>
        <fullName evidence="11">ATP synthase subunit a</fullName>
    </recommendedName>
    <alternativeName>
        <fullName evidence="11">ATP synthase F0 sector subunit a</fullName>
    </alternativeName>
    <alternativeName>
        <fullName evidence="11">F-ATPase subunit 6</fullName>
    </alternativeName>
</protein>
<keyword evidence="3 11" id="KW-0813">Transport</keyword>
<name>A0A9D1V695_9FIRM</name>
<evidence type="ECO:0000256" key="3">
    <source>
        <dbReference type="ARBA" id="ARBA00022448"/>
    </source>
</evidence>
<dbReference type="Proteomes" id="UP000824193">
    <property type="component" value="Unassembled WGS sequence"/>
</dbReference>
<evidence type="ECO:0000256" key="10">
    <source>
        <dbReference type="ARBA" id="ARBA00023310"/>
    </source>
</evidence>
<comment type="similarity">
    <text evidence="2 11">Belongs to the ATPase A chain family.</text>
</comment>
<dbReference type="PANTHER" id="PTHR42823:SF3">
    <property type="entry name" value="ATP SYNTHASE SUBUNIT A, CHLOROPLASTIC"/>
    <property type="match status" value="1"/>
</dbReference>
<keyword evidence="7 11" id="KW-1133">Transmembrane helix</keyword>
<evidence type="ECO:0000256" key="8">
    <source>
        <dbReference type="ARBA" id="ARBA00023065"/>
    </source>
</evidence>
<sequence length="254" mass="27453">MNVEIAGPKILWESSWSVPLLGKFQLTESLLDAWIILAAIALLCWWLGRGLTVDKISKKQAVAELLVTTCKNFVIGNMGQRYAHFVPFIGALFSYSALCSLSSLIGLYPATSDLSTELSWALLVFVMITYTKIKTNGLGGYLLGFTTPIPVFTPFNIISELATPISMAFRHFGNIMSGGVISTLVYAALAVASNAMLGLLPGVLGEVLSLIPIFQLGIPAVLSIYFDLFSSLMQAFIFCMLTMLYIANAAEADG</sequence>
<keyword evidence="9 11" id="KW-0472">Membrane</keyword>
<dbReference type="PANTHER" id="PTHR42823">
    <property type="entry name" value="ATP SYNTHASE SUBUNIT A, CHLOROPLASTIC"/>
    <property type="match status" value="1"/>
</dbReference>
<keyword evidence="4 11" id="KW-0138">CF(0)</keyword>
<dbReference type="EMBL" id="DXFW01000037">
    <property type="protein sequence ID" value="HIX06554.1"/>
    <property type="molecule type" value="Genomic_DNA"/>
</dbReference>
<feature type="transmembrane region" description="Helical" evidence="11">
    <location>
        <begin position="178"/>
        <end position="200"/>
    </location>
</feature>
<comment type="caution">
    <text evidence="12">The sequence shown here is derived from an EMBL/GenBank/DDBJ whole genome shotgun (WGS) entry which is preliminary data.</text>
</comment>
<dbReference type="HAMAP" id="MF_01393">
    <property type="entry name" value="ATP_synth_a_bact"/>
    <property type="match status" value="1"/>
</dbReference>
<gene>
    <name evidence="11" type="primary">atpB</name>
    <name evidence="12" type="ORF">H9865_10750</name>
</gene>
<keyword evidence="8 11" id="KW-0406">Ion transport</keyword>
<evidence type="ECO:0000256" key="11">
    <source>
        <dbReference type="HAMAP-Rule" id="MF_01393"/>
    </source>
</evidence>
<feature type="transmembrane region" description="Helical" evidence="11">
    <location>
        <begin position="232"/>
        <end position="250"/>
    </location>
</feature>
<dbReference type="GO" id="GO:0042777">
    <property type="term" value="P:proton motive force-driven plasma membrane ATP synthesis"/>
    <property type="evidence" value="ECO:0007669"/>
    <property type="project" value="TreeGrafter"/>
</dbReference>
<dbReference type="GO" id="GO:0005886">
    <property type="term" value="C:plasma membrane"/>
    <property type="evidence" value="ECO:0007669"/>
    <property type="project" value="UniProtKB-SubCell"/>
</dbReference>
<evidence type="ECO:0000256" key="1">
    <source>
        <dbReference type="ARBA" id="ARBA00004141"/>
    </source>
</evidence>
<keyword evidence="10 11" id="KW-0066">ATP synthesis</keyword>
<keyword evidence="5 11" id="KW-0812">Transmembrane</keyword>
<keyword evidence="11" id="KW-1003">Cell membrane</keyword>
<dbReference type="InterPro" id="IPR000568">
    <property type="entry name" value="ATP_synth_F0_asu"/>
</dbReference>
<dbReference type="GO" id="GO:0046933">
    <property type="term" value="F:proton-transporting ATP synthase activity, rotational mechanism"/>
    <property type="evidence" value="ECO:0007669"/>
    <property type="project" value="UniProtKB-UniRule"/>
</dbReference>
<dbReference type="InterPro" id="IPR035908">
    <property type="entry name" value="F0_ATP_A_sf"/>
</dbReference>
<evidence type="ECO:0000256" key="7">
    <source>
        <dbReference type="ARBA" id="ARBA00022989"/>
    </source>
</evidence>
<dbReference type="GO" id="GO:0045259">
    <property type="term" value="C:proton-transporting ATP synthase complex"/>
    <property type="evidence" value="ECO:0007669"/>
    <property type="project" value="UniProtKB-KW"/>
</dbReference>
<evidence type="ECO:0000256" key="4">
    <source>
        <dbReference type="ARBA" id="ARBA00022547"/>
    </source>
</evidence>
<evidence type="ECO:0000256" key="6">
    <source>
        <dbReference type="ARBA" id="ARBA00022781"/>
    </source>
</evidence>